<gene>
    <name evidence="2" type="ORF">BECKFM1743A_GA0114220_101312</name>
    <name evidence="3" type="ORF">BECKFM1743B_GA0114221_101583</name>
    <name evidence="1" type="ORF">BECKFM1743C_GA0114222_101333</name>
</gene>
<reference evidence="2" key="1">
    <citation type="submission" date="2019-02" db="EMBL/GenBank/DDBJ databases">
        <authorList>
            <person name="Gruber-Vodicka R. H."/>
            <person name="Seah K. B. B."/>
        </authorList>
    </citation>
    <scope>NUCLEOTIDE SEQUENCE</scope>
    <source>
        <strain evidence="2">BECK_BZ163</strain>
        <strain evidence="3">BECK_BZ164</strain>
        <strain evidence="1">BECK_BZ165</strain>
    </source>
</reference>
<sequence>MTTMVVELYDALKEAGTSEESAKKAAGVMADYDNRFESRFDSMDRELSDIKGEMKLHRWMLALIILAEVAPFLGKFF</sequence>
<organism evidence="2">
    <name type="scientific">Candidatus Kentrum sp. FM</name>
    <dbReference type="NCBI Taxonomy" id="2126340"/>
    <lineage>
        <taxon>Bacteria</taxon>
        <taxon>Pseudomonadati</taxon>
        <taxon>Pseudomonadota</taxon>
        <taxon>Gammaproteobacteria</taxon>
        <taxon>Candidatus Kentrum</taxon>
    </lineage>
</organism>
<dbReference type="EMBL" id="CAADFL010000158">
    <property type="protein sequence ID" value="VFK10861.1"/>
    <property type="molecule type" value="Genomic_DNA"/>
</dbReference>
<evidence type="ECO:0008006" key="4">
    <source>
        <dbReference type="Google" id="ProtNLM"/>
    </source>
</evidence>
<name>A0A450SLB1_9GAMM</name>
<evidence type="ECO:0000313" key="2">
    <source>
        <dbReference type="EMBL" id="VFJ54401.1"/>
    </source>
</evidence>
<dbReference type="EMBL" id="CAADFA010000133">
    <property type="protein sequence ID" value="VFJ54038.1"/>
    <property type="molecule type" value="Genomic_DNA"/>
</dbReference>
<dbReference type="EMBL" id="CAADEZ010000131">
    <property type="protein sequence ID" value="VFJ54401.1"/>
    <property type="molecule type" value="Genomic_DNA"/>
</dbReference>
<evidence type="ECO:0000313" key="1">
    <source>
        <dbReference type="EMBL" id="VFJ54038.1"/>
    </source>
</evidence>
<accession>A0A450SLB1</accession>
<evidence type="ECO:0000313" key="3">
    <source>
        <dbReference type="EMBL" id="VFK10861.1"/>
    </source>
</evidence>
<proteinExistence type="predicted"/>
<dbReference type="AlphaFoldDB" id="A0A450SLB1"/>
<protein>
    <recommendedName>
        <fullName evidence="4">DUF1640 domain-containing protein</fullName>
    </recommendedName>
</protein>